<evidence type="ECO:0000256" key="2">
    <source>
        <dbReference type="ARBA" id="ARBA00004236"/>
    </source>
</evidence>
<reference evidence="11" key="1">
    <citation type="submission" date="2020-03" db="EMBL/GenBank/DDBJ databases">
        <title>Draft sequencing of Paenibacilllus sp. S3N08.</title>
        <authorList>
            <person name="Kim D.-U."/>
        </authorList>
    </citation>
    <scope>NUCLEOTIDE SEQUENCE</scope>
    <source>
        <strain evidence="11">S3N08</strain>
    </source>
</reference>
<evidence type="ECO:0000256" key="1">
    <source>
        <dbReference type="ARBA" id="ARBA00004167"/>
    </source>
</evidence>
<keyword evidence="3" id="KW-1003">Cell membrane</keyword>
<evidence type="ECO:0000256" key="8">
    <source>
        <dbReference type="ARBA" id="ARBA00030803"/>
    </source>
</evidence>
<accession>A0ABX0IYQ2</accession>
<keyword evidence="4 9" id="KW-0812">Transmembrane</keyword>
<evidence type="ECO:0000256" key="5">
    <source>
        <dbReference type="ARBA" id="ARBA00022989"/>
    </source>
</evidence>
<protein>
    <recommendedName>
        <fullName evidence="8">Regulator of SigK</fullName>
    </recommendedName>
    <alternativeName>
        <fullName evidence="7">Sigma-K anti-sigma factor RskA</fullName>
    </alternativeName>
</protein>
<dbReference type="InterPro" id="IPR018764">
    <property type="entry name" value="RskA_C"/>
</dbReference>
<evidence type="ECO:0000259" key="10">
    <source>
        <dbReference type="Pfam" id="PF10099"/>
    </source>
</evidence>
<sequence length="286" mass="30938">MSENINNCDPMFSFFLNELTPEQSKAFVEHLSTCPMCATELKGLQQVWQTLPHEMEEIDLPDSLKSQMLDNIMKGIYETSQIEVIHTPPIVVANSASHLPDSVNIQFDPSSPVNSLGAQAIPPLAQLIKPAKRWSFVAAAVLYIAIGAAIGWGINDYSNSQLASPPAALELTAQPAQVVSQYTLKAFDPAMPGASGKCFVKQQGDSKQLVLQVNGLNMNSGDWAYQVWLIKEGVRYNGGTFRVNEKGDGILTYDLSPAISSFEALGITLEPDAAGSKPRGKKVLGT</sequence>
<evidence type="ECO:0000256" key="3">
    <source>
        <dbReference type="ARBA" id="ARBA00022475"/>
    </source>
</evidence>
<keyword evidence="5 9" id="KW-1133">Transmembrane helix</keyword>
<dbReference type="InterPro" id="IPR041916">
    <property type="entry name" value="Anti_sigma_zinc_sf"/>
</dbReference>
<feature type="domain" description="Anti-sigma K factor RskA C-terminal" evidence="10">
    <location>
        <begin position="137"/>
        <end position="279"/>
    </location>
</feature>
<keyword evidence="12" id="KW-1185">Reference proteome</keyword>
<evidence type="ECO:0000256" key="6">
    <source>
        <dbReference type="ARBA" id="ARBA00023136"/>
    </source>
</evidence>
<organism evidence="11 12">
    <name type="scientific">Paenibacillus agricola</name>
    <dbReference type="NCBI Taxonomy" id="2716264"/>
    <lineage>
        <taxon>Bacteria</taxon>
        <taxon>Bacillati</taxon>
        <taxon>Bacillota</taxon>
        <taxon>Bacilli</taxon>
        <taxon>Bacillales</taxon>
        <taxon>Paenibacillaceae</taxon>
        <taxon>Paenibacillus</taxon>
    </lineage>
</organism>
<dbReference type="Gene3D" id="1.10.10.1320">
    <property type="entry name" value="Anti-sigma factor, zinc-finger domain"/>
    <property type="match status" value="1"/>
</dbReference>
<dbReference type="EMBL" id="JAAOIW010000001">
    <property type="protein sequence ID" value="NHN28563.1"/>
    <property type="molecule type" value="Genomic_DNA"/>
</dbReference>
<keyword evidence="6 9" id="KW-0472">Membrane</keyword>
<comment type="subcellular location">
    <subcellularLocation>
        <location evidence="2">Cell membrane</location>
    </subcellularLocation>
    <subcellularLocation>
        <location evidence="1">Membrane</location>
        <topology evidence="1">Single-pass membrane protein</topology>
    </subcellularLocation>
</comment>
<evidence type="ECO:0000313" key="12">
    <source>
        <dbReference type="Proteomes" id="UP001165962"/>
    </source>
</evidence>
<proteinExistence type="predicted"/>
<evidence type="ECO:0000313" key="11">
    <source>
        <dbReference type="EMBL" id="NHN28563.1"/>
    </source>
</evidence>
<comment type="caution">
    <text evidence="11">The sequence shown here is derived from an EMBL/GenBank/DDBJ whole genome shotgun (WGS) entry which is preliminary data.</text>
</comment>
<dbReference type="Pfam" id="PF10099">
    <property type="entry name" value="RskA_C"/>
    <property type="match status" value="1"/>
</dbReference>
<dbReference type="PANTHER" id="PTHR37461">
    <property type="entry name" value="ANTI-SIGMA-K FACTOR RSKA"/>
    <property type="match status" value="1"/>
</dbReference>
<dbReference type="PANTHER" id="PTHR37461:SF1">
    <property type="entry name" value="ANTI-SIGMA-K FACTOR RSKA"/>
    <property type="match status" value="1"/>
</dbReference>
<dbReference type="InterPro" id="IPR051474">
    <property type="entry name" value="Anti-sigma-K/W_factor"/>
</dbReference>
<dbReference type="RefSeq" id="WP_166145284.1">
    <property type="nucleotide sequence ID" value="NZ_JAAOIW010000001.1"/>
</dbReference>
<evidence type="ECO:0000256" key="7">
    <source>
        <dbReference type="ARBA" id="ARBA00029829"/>
    </source>
</evidence>
<name>A0ABX0IYQ2_9BACL</name>
<dbReference type="Proteomes" id="UP001165962">
    <property type="component" value="Unassembled WGS sequence"/>
</dbReference>
<evidence type="ECO:0000256" key="4">
    <source>
        <dbReference type="ARBA" id="ARBA00022692"/>
    </source>
</evidence>
<feature type="transmembrane region" description="Helical" evidence="9">
    <location>
        <begin position="134"/>
        <end position="154"/>
    </location>
</feature>
<evidence type="ECO:0000256" key="9">
    <source>
        <dbReference type="SAM" id="Phobius"/>
    </source>
</evidence>
<gene>
    <name evidence="11" type="ORF">G9U52_01815</name>
</gene>